<sequence length="350" mass="40563">MSLNGLLLQVSLYLSFQMIVVLSYNGDVATNEVMDWLHYFRCDYKRINLSDEDYKKISLEIHDDECKLQLQLHNDDILDVNEVSFFLYRGGQFVFDTKSCYSKQLPHAIAAAHQKYEFETLTKFFYKEVSKKCLGNPLYNPLNKLEQLKLAGELGIKVPNTFIGSSKSQFYNSILKDQQSYITKSIQENILNGSQSTGYDLKVNQVHASELEEYFFPSLFQENLEKSIEIRSFYLNGKFYSIGMLTSANETCDVDFRSSIGNLRYCKYTLPDMVENKLHQLMLSLGLNTGSIDLILTNNGEYIFLEVNQTGQFGWVSDFGNYYIEREIAQFLTKKEIEYAKYKRCKSRAC</sequence>
<dbReference type="GO" id="GO:0005737">
    <property type="term" value="C:cytoplasm"/>
    <property type="evidence" value="ECO:0007669"/>
    <property type="project" value="TreeGrafter"/>
</dbReference>
<proteinExistence type="predicted"/>
<dbReference type="STRING" id="1436961.SAMN05421739_11137"/>
<accession>A0A1I2Z2G9</accession>
<reference evidence="2" key="1">
    <citation type="submission" date="2016-10" db="EMBL/GenBank/DDBJ databases">
        <authorList>
            <person name="Varghese N."/>
            <person name="Submissions S."/>
        </authorList>
    </citation>
    <scope>NUCLEOTIDE SEQUENCE [LARGE SCALE GENOMIC DNA]</scope>
    <source>
        <strain evidence="2">LP51</strain>
    </source>
</reference>
<name>A0A1I2Z2G9_9BACT</name>
<dbReference type="PANTHER" id="PTHR21621:SF0">
    <property type="entry name" value="BETA-CITRYLGLUTAMATE SYNTHASE B-RELATED"/>
    <property type="match status" value="1"/>
</dbReference>
<dbReference type="AlphaFoldDB" id="A0A1I2Z2G9"/>
<dbReference type="GO" id="GO:0009432">
    <property type="term" value="P:SOS response"/>
    <property type="evidence" value="ECO:0007669"/>
    <property type="project" value="TreeGrafter"/>
</dbReference>
<dbReference type="Gene3D" id="3.30.470.20">
    <property type="entry name" value="ATP-grasp fold, B domain"/>
    <property type="match status" value="1"/>
</dbReference>
<evidence type="ECO:0000313" key="1">
    <source>
        <dbReference type="EMBL" id="SFH32062.1"/>
    </source>
</evidence>
<organism evidence="1 2">
    <name type="scientific">Pontibacter chinhatensis</name>
    <dbReference type="NCBI Taxonomy" id="1436961"/>
    <lineage>
        <taxon>Bacteria</taxon>
        <taxon>Pseudomonadati</taxon>
        <taxon>Bacteroidota</taxon>
        <taxon>Cytophagia</taxon>
        <taxon>Cytophagales</taxon>
        <taxon>Hymenobacteraceae</taxon>
        <taxon>Pontibacter</taxon>
    </lineage>
</organism>
<keyword evidence="2" id="KW-1185">Reference proteome</keyword>
<gene>
    <name evidence="1" type="ORF">SAMN05421739_11137</name>
</gene>
<dbReference type="SUPFAM" id="SSF56059">
    <property type="entry name" value="Glutathione synthetase ATP-binding domain-like"/>
    <property type="match status" value="1"/>
</dbReference>
<dbReference type="EMBL" id="FOOT01000011">
    <property type="protein sequence ID" value="SFH32062.1"/>
    <property type="molecule type" value="Genomic_DNA"/>
</dbReference>
<protein>
    <submittedName>
        <fullName evidence="1">ATP-GRASP peptide maturase, grasp-with-spasm system</fullName>
    </submittedName>
</protein>
<dbReference type="Proteomes" id="UP000198724">
    <property type="component" value="Unassembled WGS sequence"/>
</dbReference>
<dbReference type="GO" id="GO:0018169">
    <property type="term" value="F:ribosomal S6-glutamic acid ligase activity"/>
    <property type="evidence" value="ECO:0007669"/>
    <property type="project" value="TreeGrafter"/>
</dbReference>
<dbReference type="PANTHER" id="PTHR21621">
    <property type="entry name" value="RIBOSOMAL PROTEIN S6 MODIFICATION PROTEIN"/>
    <property type="match status" value="1"/>
</dbReference>
<evidence type="ECO:0000313" key="2">
    <source>
        <dbReference type="Proteomes" id="UP000198724"/>
    </source>
</evidence>